<proteinExistence type="predicted"/>
<dbReference type="EMBL" id="CH991571">
    <property type="protein sequence ID" value="EDQ85751.1"/>
    <property type="molecule type" value="Genomic_DNA"/>
</dbReference>
<evidence type="ECO:0000256" key="1">
    <source>
        <dbReference type="ARBA" id="ARBA00023180"/>
    </source>
</evidence>
<dbReference type="PANTHER" id="PTHR35035">
    <property type="entry name" value="DISCOIDIN-INDUCING COMPLEX SUBUNIT B"/>
    <property type="match status" value="1"/>
</dbReference>
<feature type="domain" description="PSI" evidence="2">
    <location>
        <begin position="2166"/>
        <end position="2215"/>
    </location>
</feature>
<dbReference type="GeneID" id="5894668"/>
<dbReference type="SMART" id="SM00423">
    <property type="entry name" value="PSI"/>
    <property type="match status" value="2"/>
</dbReference>
<sequence length="4059" mass="434289">MLSCPLPYPFPPLCFSIPLGTSFPLWAPISDLATWSSTFSTTLPAPTQEYAGPFTPFFALPPNSVSDPALVPLFRLTFSPPSLCTGFQLWHRDVTSSYARVPTDSYNGFAMVSPYHWFNQFPSASGSDFQFQATLTSAPVDVTSVCESTAIYLEADTYSSVCSNCHMRVEWYDETQTVVKSDYFVSASRNGGSRNVQEFFFVPTGATSFRIILQSESSSSSDRNSYLAIDNIVIRAGIPDDSLDICSPAAADPELAVWRGGDGEFHNASHWCFGRLPRQRRTLINCTGLEQCLVRVDHAELVSELQATDSVVLTLFAELRTYRPSTVGTLLLQASNPRFFAGTSLVVARRASLRYGAFLGDLVVHGSLDTFSPLSYQDFSFEAGSTVKLLPTEPTTYHFSQRSYNDLELYSATLYANNLSTLIFDNIYSSDSFSTFDMVADGARIELHGDAPIYVDQGLILANGSTLISYGPSVRLTGGHLLCSDATLTANQSTNFFFGPSTGFLSPTCRVEANVSFVGYSGDLIVQSSVFEPERILVTGGSHMLDASANPSRLNNLEMTGGILTFDSSVDLSSLRNISALGGSLYINQPLDLDLLTLCYRGSTNCDVRLGNDMQVDVFIWNGGYLNAQRNDYTLKVRDQVHPGPEPRGNQVFFTSDGSITFPSSFLINYGRVEFTPQYKQSYLSFYGGFHSTGSGSLIVNGGTLRLYGAVELDSAVFVAEEATLSFESWSYCSSADCGYLKYLTSNSTINGSGIININDNLPIDVASSYFSPNLQLNIQSGGLNFRLRRETAFTEDIILSSGTIVFEGADVTIRYLELNGGRVTFRNNAHIEGLIHQNGYLEPQKNLSITDARWLGGYWEGVRTNSVIVGNATLCGSSTHYLTNLRFEINDLADWAGSGGIYLQGNAQMHIAESAQMTVRNGGLTLSGSSRTIGFVNDGTVYISPAELEGATVTFSCGVLSRGDIGLYGGTWAVSSLLLEGNLGTATGAVLRVQGAWHWSKSSRVLGITGQGLGDIYLLSNGNINSQAVRARSITVSAGVVVANGVSRFEAVEAAITSGYLSLLTEAGVASIQSLSISGSAVVRITEALDLDTLTLQDSADLMVEQSLRVGSDFSWVSGDIMGTGVVEALGTVILSGSSYTLSGVQLNANAGFRVTSSGSLSLTNAARLNTAAGSSSSMATNSFSVSGSGSWYHLGSLDLGVAQYSGSDSISINTNLVVAGSVHVTSGTLVMSGFTSISGAITVEEDAELRATNDISFLPSSSVEGSGDVVFTGSSVDAVVSARVFSVANLKVQSSAKASVSFDGDIAFQEVAVENSAYLTVEVDSLTTSHLSISSGYAQLYVKNFTTTRATIANNGHLQLYGEGHILSDLDYQSGYIEGEQGLLTVYDPMVQLTSTSSSYYLRRALRTTGTWIISTDNVYVEGDTSWVSEGTVIIDHDANVRISGAGYIANNGMLRVSSSTCVDVTLPFVTMGPDAAMLLACGTVAVGRLTTSPTCNITVLSGATLAVLDDATIESPLMGGGDLEVRSGTTTLREGVAHQIERMRTTSSNAVLDIQDTDSLEGLRELVATNGAIQVHGTTPLQLRQATVFSGTLSFAVPFNTSSLIVRGGGVVRLAHVSAQANQITWSSGTISGHGDVSLEVANGVSLNTTSSHYLRGVRLIVHGLVDVDADDNELNLYIYTDAIFYAHGGLFVESGFSVSTENANAFVVNKSIEFNPVDTRSIMRFYCPTVLGPDTQVTLYGDWVIVGALIVGENTVFNVQETALLNITNRVQADASVVFNGHGVVFSGSGDFQLPTGSLINTTNLYIDKTNGDTVLIGDNVRSRVILRQGRALLLPEFLAHEDAEFVYDQDSYYAYYYLGGPARVDRDFELQGNDRLYALFPVEFTKDFSGHGGQLWMQGSGSLTFNNLRSWSTGSFEIYGPGRATVNGLLDVRGSTLDLEYSQYAAQLVTYGTTIFEGSLALDTYRHYINYGTLLLSDDTNIGLDNMMNFGNITVTGGEMQVNSFFNGGSLTFENDGSLYLMSSAVGCEEPCDLWSNVSLRLGSDALIYNSTAGVYHLPFADQSVTHYKYISFSSTLEILASQDPNAVLCIDDLYFGAYWGNTLRTAMPVYVHRALTYRSSASYYFQLLGVNATVYSPADNVVINSQSTGFLTVIDQENDTCADYGSCASCAARPECGWDTFSNICRSGSVEGPAEGVACGWTYSDSECPLACSAHTSMGDCTTADAACMWCEIDDTCQDRHVSACSSGANLVWTGAAGNTDFENPENWSPQEVPGANHDLLINANQPITISTDSSSTPLQLRSIQVVGHHGQISFNLYRSLVISGNAHFGSNVRVYMSNYGALDVDGKTTILGELQGYANFGGAGTDAYVHTVSDATAAFTLDANKVVHVNSSAVWRGNYGSHSIAAGAELRFTGASHSFVAGHSFNGDGSVVFEGAVTISLPADTHSISFSSTVVFLKDVLIHQGLLSLDSRTAASHVNGNITLATRAAWLRLRYSNHILARGISGDGIVRVENAANITIGSGLSFGVSLLHVDDSNSHVTLDAVQLAGVSEIRTTSSGTIEVRSQAEPYELRHIDVSGVMIFNSPVVITERFLLSSGTITGNGDVTVRARDVRLSTATFSAGSNGVRQVVFETPVDWHNSGLYLYSTNATFMSEVEMTTPTLCVDADSAMFFLAKARVQDYMATSSSSSCRQGKVVFEDEVLFDYPSTMYMNLQVEINGHATLVTGTLQTSHFTLHGQLEIGEEATLYVAEGATFASSSDVIGKGRLYLAGDTELHGNVSVRALHFVDPVRAHSGSVIKTETLTSDMSSGETAYFEGILQVDYLYFYSYGDIYFDQSTLDWKALSLSYYVHLHVPGAITIHDQLAWNGGTIDMEGTGSVEVLGSVEVTSYRALYIRGGNMTYHGAVVYDTSYTTYLYDEAWLHIAEGATMSCTVSCSFSSGDLRISGDWSVANTGSFSVSSNVTLESTGSIYASNAQVTFYDRFIADGRMTTDRNGQLNFAGIQEVTLNPSSRVDGQVSVVASYSYSDVQANVTFNTTNLSFDSFTCSGSSSVRYPRYIHFPNMASNHLREVSLTGGSCALELPANTAIAIEKADVRNGLLSVPATTVATITELYLYNQLVGSGRIVTEQLVVLGYSITLEGLSVEARRVNISASYVYMRGGARLQVQDFAIWTGTSAYLYMYDSSLFHVRSGATFAVYSDLSANRQSGDPRLVFDGEVIVYNRYSISAFTYVTNQVTIVAGAYLSLGQSQISGQIVAADPSLSTWRCSSTCTVTALGQLKSGTVTVSGTLTAYARSLSLHTVSITGTLHVLRPVADDNTTGTPTIANSITLQSSGRLELDTDVTVPRLSQQSTSTYVALQYRTQLFVPIRYDFQSGRVTGTGNARVLSAAKTIFRSGSSKYIQNVAFTAQGTSTWTQGYLYLQSGGTLTVPSGSTFVATSDSSMSGSGSFVVQGTLSVENCIASAVFDVPMNISGTITTAGSIAFRGDTTVAASGIIQMTSVASYVQAASNQLILQDAASIRGQGRVEVSSGLLVLASGVLNVPLDLTSSSARVEVLEGGNATLAKVFNFEAGFLQGKGLLYAANIVHWESGTINSVLVIQRSMLLDSANQKTVSNYGALSVDDGATLQLSAGTLYLYYGKVVVQNGGTFVVDPVGATSISQYSSGSLFNAGTLAIYASSDVFSLAGLRNAGYLYIMRGTTQLASGTIFESSSEVRGNGNLTTSSDVQLNGLMYLGAPGGFYCENCNLYTTTYGIITGQFYANEPYFGRNNDNCETSWASSRGVLSQPCLQASLRLHGNAYVTCSSRSRSCHIDQGMSVTIEGTMHTTGGRFAVDSPVRVTGNLLTNNTRFERYYSSSSTIDVEHDLCIGGSDNMQYFYLPVHIAGGTVRVFNATRFSCLSQDGGRLHLVGASVDVTYDGACSAYVNEGGEISGFGQIEADLLSCRSCLLNAADGGIAVQGDADLLGATLVTRLAPQQARNMFNVSGHLTINSTRANAVPFVFYNDNSGAFDLDADVFATVGTNEAVAVLNPTTSSVQTQLTYAEVTVRY</sequence>
<dbReference type="PANTHER" id="PTHR35035:SF3">
    <property type="entry name" value="DISCOIDIN-INDUCING COMPLEX SUBUNIT B"/>
    <property type="match status" value="1"/>
</dbReference>
<gene>
    <name evidence="3" type="ORF">MONBRDRAFT_34113</name>
</gene>
<organism evidence="3 4">
    <name type="scientific">Monosiga brevicollis</name>
    <name type="common">Choanoflagellate</name>
    <dbReference type="NCBI Taxonomy" id="81824"/>
    <lineage>
        <taxon>Eukaryota</taxon>
        <taxon>Choanoflagellata</taxon>
        <taxon>Craspedida</taxon>
        <taxon>Salpingoecidae</taxon>
        <taxon>Monosiga</taxon>
    </lineage>
</organism>
<dbReference type="KEGG" id="mbr:MONBRDRAFT_34113"/>
<dbReference type="RefSeq" id="XP_001749466.1">
    <property type="nucleotide sequence ID" value="XM_001749414.1"/>
</dbReference>
<evidence type="ECO:0000313" key="4">
    <source>
        <dbReference type="Proteomes" id="UP000001357"/>
    </source>
</evidence>
<evidence type="ECO:0000259" key="2">
    <source>
        <dbReference type="SMART" id="SM00423"/>
    </source>
</evidence>
<reference evidence="3 4" key="1">
    <citation type="journal article" date="2008" name="Nature">
        <title>The genome of the choanoflagellate Monosiga brevicollis and the origin of metazoans.</title>
        <authorList>
            <consortium name="JGI Sequencing"/>
            <person name="King N."/>
            <person name="Westbrook M.J."/>
            <person name="Young S.L."/>
            <person name="Kuo A."/>
            <person name="Abedin M."/>
            <person name="Chapman J."/>
            <person name="Fairclough S."/>
            <person name="Hellsten U."/>
            <person name="Isogai Y."/>
            <person name="Letunic I."/>
            <person name="Marr M."/>
            <person name="Pincus D."/>
            <person name="Putnam N."/>
            <person name="Rokas A."/>
            <person name="Wright K.J."/>
            <person name="Zuzow R."/>
            <person name="Dirks W."/>
            <person name="Good M."/>
            <person name="Goodstein D."/>
            <person name="Lemons D."/>
            <person name="Li W."/>
            <person name="Lyons J.B."/>
            <person name="Morris A."/>
            <person name="Nichols S."/>
            <person name="Richter D.J."/>
            <person name="Salamov A."/>
            <person name="Bork P."/>
            <person name="Lim W.A."/>
            <person name="Manning G."/>
            <person name="Miller W.T."/>
            <person name="McGinnis W."/>
            <person name="Shapiro H."/>
            <person name="Tjian R."/>
            <person name="Grigoriev I.V."/>
            <person name="Rokhsar D."/>
        </authorList>
    </citation>
    <scope>NUCLEOTIDE SEQUENCE [LARGE SCALE GENOMIC DNA]</scope>
    <source>
        <strain evidence="4">MX1 / ATCC 50154</strain>
    </source>
</reference>
<protein>
    <recommendedName>
        <fullName evidence="2">PSI domain-containing protein</fullName>
    </recommendedName>
</protein>
<dbReference type="Proteomes" id="UP000001357">
    <property type="component" value="Unassembled WGS sequence"/>
</dbReference>
<dbReference type="InterPro" id="IPR053370">
    <property type="entry name" value="QS_Complex_Regulator"/>
</dbReference>
<evidence type="ECO:0000313" key="3">
    <source>
        <dbReference type="EMBL" id="EDQ85751.1"/>
    </source>
</evidence>
<accession>A9V9N3</accession>
<dbReference type="InParanoid" id="A9V9N3"/>
<dbReference type="InterPro" id="IPR016201">
    <property type="entry name" value="PSI"/>
</dbReference>
<keyword evidence="4" id="KW-1185">Reference proteome</keyword>
<keyword evidence="1" id="KW-0325">Glycoprotein</keyword>
<feature type="domain" description="PSI" evidence="2">
    <location>
        <begin position="2217"/>
        <end position="2259"/>
    </location>
</feature>
<name>A9V9N3_MONBE</name>